<organism evidence="5 6">
    <name type="scientific">Candidatus Cohnella colombiensis</name>
    <dbReference type="NCBI Taxonomy" id="3121368"/>
    <lineage>
        <taxon>Bacteria</taxon>
        <taxon>Bacillati</taxon>
        <taxon>Bacillota</taxon>
        <taxon>Bacilli</taxon>
        <taxon>Bacillales</taxon>
        <taxon>Paenibacillaceae</taxon>
        <taxon>Cohnella</taxon>
    </lineage>
</organism>
<evidence type="ECO:0000259" key="4">
    <source>
        <dbReference type="PROSITE" id="PS50887"/>
    </source>
</evidence>
<name>A0AA95EZK3_9BACL</name>
<evidence type="ECO:0000256" key="1">
    <source>
        <dbReference type="ARBA" id="ARBA00023015"/>
    </source>
</evidence>
<dbReference type="EMBL" id="CP119317">
    <property type="protein sequence ID" value="WEK55889.1"/>
    <property type="molecule type" value="Genomic_DNA"/>
</dbReference>
<feature type="domain" description="GGDEF" evidence="4">
    <location>
        <begin position="612"/>
        <end position="751"/>
    </location>
</feature>
<evidence type="ECO:0000313" key="6">
    <source>
        <dbReference type="Proteomes" id="UP001178662"/>
    </source>
</evidence>
<dbReference type="InterPro" id="IPR043128">
    <property type="entry name" value="Rev_trsase/Diguanyl_cyclase"/>
</dbReference>
<dbReference type="SUPFAM" id="SSF55073">
    <property type="entry name" value="Nucleotide cyclase"/>
    <property type="match status" value="1"/>
</dbReference>
<keyword evidence="6" id="KW-1185">Reference proteome</keyword>
<accession>A0AA95EZK3</accession>
<proteinExistence type="predicted"/>
<evidence type="ECO:0000256" key="2">
    <source>
        <dbReference type="ARBA" id="ARBA00023125"/>
    </source>
</evidence>
<keyword evidence="1" id="KW-0805">Transcription regulation</keyword>
<dbReference type="CDD" id="cd06267">
    <property type="entry name" value="PBP1_LacI_sugar_binding-like"/>
    <property type="match status" value="1"/>
</dbReference>
<dbReference type="AlphaFoldDB" id="A0AA95EZK3"/>
<gene>
    <name evidence="5" type="ORF">P0Y55_07545</name>
</gene>
<dbReference type="SMART" id="SM00267">
    <property type="entry name" value="GGDEF"/>
    <property type="match status" value="1"/>
</dbReference>
<dbReference type="PANTHER" id="PTHR46663">
    <property type="entry name" value="DIGUANYLATE CYCLASE DGCT-RELATED"/>
    <property type="match status" value="1"/>
</dbReference>
<dbReference type="GO" id="GO:0003677">
    <property type="term" value="F:DNA binding"/>
    <property type="evidence" value="ECO:0007669"/>
    <property type="project" value="UniProtKB-KW"/>
</dbReference>
<dbReference type="NCBIfam" id="TIGR00254">
    <property type="entry name" value="GGDEF"/>
    <property type="match status" value="1"/>
</dbReference>
<dbReference type="InterPro" id="IPR028082">
    <property type="entry name" value="Peripla_BP_I"/>
</dbReference>
<dbReference type="InterPro" id="IPR052163">
    <property type="entry name" value="DGC-Regulatory_Protein"/>
</dbReference>
<protein>
    <submittedName>
        <fullName evidence="5">GGDEF domain-containing protein</fullName>
    </submittedName>
</protein>
<dbReference type="Gene3D" id="3.30.70.270">
    <property type="match status" value="1"/>
</dbReference>
<evidence type="ECO:0000313" key="5">
    <source>
        <dbReference type="EMBL" id="WEK55889.1"/>
    </source>
</evidence>
<dbReference type="PROSITE" id="PS50887">
    <property type="entry name" value="GGDEF"/>
    <property type="match status" value="1"/>
</dbReference>
<dbReference type="InterPro" id="IPR046335">
    <property type="entry name" value="LacI/GalR-like_sensor"/>
</dbReference>
<dbReference type="Gene3D" id="3.40.50.2300">
    <property type="match status" value="2"/>
</dbReference>
<keyword evidence="2" id="KW-0238">DNA-binding</keyword>
<evidence type="ECO:0000256" key="3">
    <source>
        <dbReference type="ARBA" id="ARBA00023163"/>
    </source>
</evidence>
<reference evidence="5" key="1">
    <citation type="submission" date="2023-03" db="EMBL/GenBank/DDBJ databases">
        <title>Andean soil-derived lignocellulolytic bacterial consortium as a source of novel taxa and putative plastic-active enzymes.</title>
        <authorList>
            <person name="Diaz-Garcia L."/>
            <person name="Chuvochina M."/>
            <person name="Feuerriegel G."/>
            <person name="Bunk B."/>
            <person name="Sproer C."/>
            <person name="Streit W.R."/>
            <person name="Rodriguez L.M."/>
            <person name="Overmann J."/>
            <person name="Jimenez D.J."/>
        </authorList>
    </citation>
    <scope>NUCLEOTIDE SEQUENCE</scope>
    <source>
        <strain evidence="5">MAG 2441</strain>
    </source>
</reference>
<dbReference type="InterPro" id="IPR029787">
    <property type="entry name" value="Nucleotide_cyclase"/>
</dbReference>
<dbReference type="Pfam" id="PF13377">
    <property type="entry name" value="Peripla_BP_3"/>
    <property type="match status" value="1"/>
</dbReference>
<dbReference type="Proteomes" id="UP001178662">
    <property type="component" value="Chromosome"/>
</dbReference>
<keyword evidence="3" id="KW-0804">Transcription</keyword>
<sequence>MQNKTKLPTVGFLSEHADYESEALMLHGANAAAEQHDVNFLSFSYESKVLSTEQHIDYIQFIIEQYELDGLLVIGWSNLYHEDFWLQFRERFHNFPIISIGKDSLHAPSVFVDGFPYVKMLTKHLIEDHNYHNIAVIEPSSSDHRTQAYIEAMNDARLSTENYIVSHDQLEYVDVELSSKMQRALEVLLDERKLTVDAIITMNETDGKGLLEALKKREIIVPDQIAIVSYEDSASIEYSCPSITTINYPFLELGRTACYNLIQLVHGQSIPHEEEVPSQIIYRDSCGCTFNNIRMRHINTIMTRDFESNVHMPLLSSTAVQQLQEYIDLPYEDLARVFMDALQTYQFESFLLQFQNEIRIVKQYSTYVDLQAMIDLFREHLLAQVRIHSTLEQHSELLWIATKYVAKSLKNEVAVSRSMQIVELNNIIDQIGNRLLSCYTLQKILEVLNNTMGWIQIQTNVLFLNQPGTHERESYRPIFCYVEHQNLLEQMPEEATLKEVFAQFKQTKNKRFSMMVHPLHINDEIIGIAWIEPGNNPSSTTVALCNSISTAIKSSMLLEESQTLVGKLSKEIELRKEKERQLAIFADTDSLTGLLNRRFFYDVLNQAVQDVDPFAIFFFDIDGFKKINDTLGHDIGDILLVQIAERINKTLHELSQPDYPMENLIFRLGGDEFTAIIYDSDEDNLASIAAIFNQVLHTPYHIKQHEVRISSSIGVSLYPIDSIDDQMLLKYADMAMYKAKSTKNTFMFFKALHSQ</sequence>
<dbReference type="InterPro" id="IPR000160">
    <property type="entry name" value="GGDEF_dom"/>
</dbReference>
<dbReference type="SUPFAM" id="SSF53822">
    <property type="entry name" value="Periplasmic binding protein-like I"/>
    <property type="match status" value="1"/>
</dbReference>
<dbReference type="Pfam" id="PF00990">
    <property type="entry name" value="GGDEF"/>
    <property type="match status" value="1"/>
</dbReference>
<dbReference type="PANTHER" id="PTHR46663:SF2">
    <property type="entry name" value="GGDEF DOMAIN-CONTAINING PROTEIN"/>
    <property type="match status" value="1"/>
</dbReference>
<dbReference type="CDD" id="cd01949">
    <property type="entry name" value="GGDEF"/>
    <property type="match status" value="1"/>
</dbReference>